<dbReference type="RefSeq" id="WP_010937464.1">
    <property type="nucleotide sequence ID" value="NC_008751.1"/>
</dbReference>
<name>A0A0H3AB07_NITV4</name>
<dbReference type="EMBL" id="CP000527">
    <property type="protein sequence ID" value="ABM29825.1"/>
    <property type="molecule type" value="Genomic_DNA"/>
</dbReference>
<dbReference type="Proteomes" id="UP000009173">
    <property type="component" value="Chromosome"/>
</dbReference>
<proteinExistence type="predicted"/>
<dbReference type="HOGENOM" id="CLU_137270_0_0_7"/>
<evidence type="ECO:0000313" key="1">
    <source>
        <dbReference type="EMBL" id="ABM29825.1"/>
    </source>
</evidence>
<gene>
    <name evidence="1" type="ordered locus">Dvul_2814</name>
</gene>
<organism evidence="1 2">
    <name type="scientific">Nitratidesulfovibrio vulgaris (strain DP4)</name>
    <name type="common">Desulfovibrio vulgaris</name>
    <dbReference type="NCBI Taxonomy" id="391774"/>
    <lineage>
        <taxon>Bacteria</taxon>
        <taxon>Pseudomonadati</taxon>
        <taxon>Thermodesulfobacteriota</taxon>
        <taxon>Desulfovibrionia</taxon>
        <taxon>Desulfovibrionales</taxon>
        <taxon>Desulfovibrionaceae</taxon>
        <taxon>Nitratidesulfovibrio</taxon>
    </lineage>
</organism>
<accession>A0A0H3AB07</accession>
<dbReference type="KEGG" id="dvl:Dvul_2814"/>
<dbReference type="AlphaFoldDB" id="A0A0H3AB07"/>
<reference evidence="2" key="1">
    <citation type="journal article" date="2009" name="Environ. Microbiol.">
        <title>Contribution of mobile genetic elements to Desulfovibrio vulgaris genome plasticity.</title>
        <authorList>
            <person name="Walker C.B."/>
            <person name="Stolyar S."/>
            <person name="Chivian D."/>
            <person name="Pinel N."/>
            <person name="Gabster J.A."/>
            <person name="Dehal P.S."/>
            <person name="He Z."/>
            <person name="Yang Z.K."/>
            <person name="Yen H.C."/>
            <person name="Zhou J."/>
            <person name="Wall J.D."/>
            <person name="Hazen T.C."/>
            <person name="Arkin A.P."/>
            <person name="Stahl D.A."/>
        </authorList>
    </citation>
    <scope>NUCLEOTIDE SEQUENCE [LARGE SCALE GENOMIC DNA]</scope>
    <source>
        <strain evidence="2">DP4</strain>
    </source>
</reference>
<protein>
    <submittedName>
        <fullName evidence="1">Uncharacterized protein</fullName>
    </submittedName>
</protein>
<evidence type="ECO:0000313" key="2">
    <source>
        <dbReference type="Proteomes" id="UP000009173"/>
    </source>
</evidence>
<sequence>MALMHSEMFANFVYDQTLTYNELLEREAELVETMQTTFEDVGGAHVEFAPTGDALNVQCLFAEHDEGLFHAVCDAVSPMLRGDVEGRILFVDRNLGTLHLYLLADGVWREGVLRVPGAREGLGRCWT</sequence>